<dbReference type="SUPFAM" id="SSF51735">
    <property type="entry name" value="NAD(P)-binding Rossmann-fold domains"/>
    <property type="match status" value="1"/>
</dbReference>
<protein>
    <submittedName>
        <fullName evidence="3">NADP-dependent oxidoreductase</fullName>
        <ecNumber evidence="3">1.-.-.-</ecNumber>
    </submittedName>
</protein>
<dbReference type="PANTHER" id="PTHR11695">
    <property type="entry name" value="ALCOHOL DEHYDROGENASE RELATED"/>
    <property type="match status" value="1"/>
</dbReference>
<sequence length="305" mass="31183">MQAARIHAFGDPSVIRLDDVDRPVPGPGEVLLEVAATSVNPSEIGLRSGWLTEILPVTLPYTLGWDVAGTITAIGPGVRGLTPGDPVIGQLDGGAAAEYAVAPAELLVRAPHRIPLRDAAALPIAGLTAWQAIDRARIQPGHRVLVNGAGGGVGGSVVQLARHAGGHVIATASARSADAVRRFGAHEVVDYTAGPVADAVTEPIDVLLHLVPDSGAAVAGLVRPGGVIVSITTEVAADGVRSEQFVMRRDPAQLADLVRLVDAGVISLDIADVRPLAEIAAVHADAEAGRLRGKTLIVPSAGRKG</sequence>
<dbReference type="InterPro" id="IPR011032">
    <property type="entry name" value="GroES-like_sf"/>
</dbReference>
<dbReference type="Pfam" id="PF08240">
    <property type="entry name" value="ADH_N"/>
    <property type="match status" value="1"/>
</dbReference>
<dbReference type="SMART" id="SM00829">
    <property type="entry name" value="PKS_ER"/>
    <property type="match status" value="1"/>
</dbReference>
<dbReference type="PROSITE" id="PS01162">
    <property type="entry name" value="QOR_ZETA_CRYSTAL"/>
    <property type="match status" value="1"/>
</dbReference>
<dbReference type="InterPro" id="IPR013154">
    <property type="entry name" value="ADH-like_N"/>
</dbReference>
<dbReference type="Gene3D" id="3.40.50.720">
    <property type="entry name" value="NAD(P)-binding Rossmann-like Domain"/>
    <property type="match status" value="1"/>
</dbReference>
<dbReference type="InterPro" id="IPR020843">
    <property type="entry name" value="ER"/>
</dbReference>
<keyword evidence="1 3" id="KW-0560">Oxidoreductase</keyword>
<name>A0ABV8LRZ6_9ACTN</name>
<dbReference type="EMBL" id="JBHSAY010000013">
    <property type="protein sequence ID" value="MFC4133771.1"/>
    <property type="molecule type" value="Genomic_DNA"/>
</dbReference>
<evidence type="ECO:0000256" key="1">
    <source>
        <dbReference type="ARBA" id="ARBA00023002"/>
    </source>
</evidence>
<dbReference type="EC" id="1.-.-.-" evidence="3"/>
<dbReference type="SUPFAM" id="SSF50129">
    <property type="entry name" value="GroES-like"/>
    <property type="match status" value="1"/>
</dbReference>
<dbReference type="GO" id="GO:0016491">
    <property type="term" value="F:oxidoreductase activity"/>
    <property type="evidence" value="ECO:0007669"/>
    <property type="project" value="UniProtKB-KW"/>
</dbReference>
<dbReference type="Gene3D" id="3.90.180.10">
    <property type="entry name" value="Medium-chain alcohol dehydrogenases, catalytic domain"/>
    <property type="match status" value="1"/>
</dbReference>
<accession>A0ABV8LRZ6</accession>
<evidence type="ECO:0000313" key="3">
    <source>
        <dbReference type="EMBL" id="MFC4133771.1"/>
    </source>
</evidence>
<comment type="caution">
    <text evidence="3">The sequence shown here is derived from an EMBL/GenBank/DDBJ whole genome shotgun (WGS) entry which is preliminary data.</text>
</comment>
<proteinExistence type="predicted"/>
<reference evidence="4" key="1">
    <citation type="journal article" date="2019" name="Int. J. Syst. Evol. Microbiol.">
        <title>The Global Catalogue of Microorganisms (GCM) 10K type strain sequencing project: providing services to taxonomists for standard genome sequencing and annotation.</title>
        <authorList>
            <consortium name="The Broad Institute Genomics Platform"/>
            <consortium name="The Broad Institute Genome Sequencing Center for Infectious Disease"/>
            <person name="Wu L."/>
            <person name="Ma J."/>
        </authorList>
    </citation>
    <scope>NUCLEOTIDE SEQUENCE [LARGE SCALE GENOMIC DNA]</scope>
    <source>
        <strain evidence="4">CGMCC 4.7289</strain>
    </source>
</reference>
<dbReference type="InterPro" id="IPR036291">
    <property type="entry name" value="NAD(P)-bd_dom_sf"/>
</dbReference>
<dbReference type="PANTHER" id="PTHR11695:SF294">
    <property type="entry name" value="RETICULON-4-INTERACTING PROTEIN 1, MITOCHONDRIAL"/>
    <property type="match status" value="1"/>
</dbReference>
<evidence type="ECO:0000259" key="2">
    <source>
        <dbReference type="SMART" id="SM00829"/>
    </source>
</evidence>
<gene>
    <name evidence="3" type="ORF">ACFOZ4_24430</name>
</gene>
<evidence type="ECO:0000313" key="4">
    <source>
        <dbReference type="Proteomes" id="UP001595816"/>
    </source>
</evidence>
<keyword evidence="4" id="KW-1185">Reference proteome</keyword>
<dbReference type="Proteomes" id="UP001595816">
    <property type="component" value="Unassembled WGS sequence"/>
</dbReference>
<organism evidence="3 4">
    <name type="scientific">Hamadaea flava</name>
    <dbReference type="NCBI Taxonomy" id="1742688"/>
    <lineage>
        <taxon>Bacteria</taxon>
        <taxon>Bacillati</taxon>
        <taxon>Actinomycetota</taxon>
        <taxon>Actinomycetes</taxon>
        <taxon>Micromonosporales</taxon>
        <taxon>Micromonosporaceae</taxon>
        <taxon>Hamadaea</taxon>
    </lineage>
</organism>
<dbReference type="InterPro" id="IPR002364">
    <property type="entry name" value="Quin_OxRdtase/zeta-crystal_CS"/>
</dbReference>
<feature type="domain" description="Enoyl reductase (ER)" evidence="2">
    <location>
        <begin position="10"/>
        <end position="297"/>
    </location>
</feature>
<dbReference type="RefSeq" id="WP_253750367.1">
    <property type="nucleotide sequence ID" value="NZ_JAMZDZ010000001.1"/>
</dbReference>
<dbReference type="CDD" id="cd05289">
    <property type="entry name" value="MDR_like_2"/>
    <property type="match status" value="1"/>
</dbReference>
<dbReference type="InterPro" id="IPR050700">
    <property type="entry name" value="YIM1/Zinc_Alcohol_DH_Fams"/>
</dbReference>
<dbReference type="Pfam" id="PF13602">
    <property type="entry name" value="ADH_zinc_N_2"/>
    <property type="match status" value="1"/>
</dbReference>